<dbReference type="EMBL" id="UYSL01021339">
    <property type="protein sequence ID" value="VDL77960.1"/>
    <property type="molecule type" value="Genomic_DNA"/>
</dbReference>
<dbReference type="SUPFAM" id="SSF52047">
    <property type="entry name" value="RNI-like"/>
    <property type="match status" value="1"/>
</dbReference>
<protein>
    <submittedName>
        <fullName evidence="4">F-box domain-containing protein</fullName>
    </submittedName>
</protein>
<dbReference type="GO" id="GO:0005737">
    <property type="term" value="C:cytoplasm"/>
    <property type="evidence" value="ECO:0007669"/>
    <property type="project" value="TreeGrafter"/>
</dbReference>
<accession>A0A0N4YCS6</accession>
<dbReference type="InterPro" id="IPR006553">
    <property type="entry name" value="Leu-rich_rpt_Cys-con_subtyp"/>
</dbReference>
<dbReference type="Proteomes" id="UP000271162">
    <property type="component" value="Unassembled WGS sequence"/>
</dbReference>
<dbReference type="InterPro" id="IPR032675">
    <property type="entry name" value="LRR_dom_sf"/>
</dbReference>
<dbReference type="STRING" id="27835.A0A0N4YCS6"/>
<name>A0A0N4YCS6_NIPBR</name>
<dbReference type="Gene3D" id="3.80.10.10">
    <property type="entry name" value="Ribonuclease Inhibitor"/>
    <property type="match status" value="1"/>
</dbReference>
<evidence type="ECO:0000256" key="1">
    <source>
        <dbReference type="SAM" id="MobiDB-lite"/>
    </source>
</evidence>
<evidence type="ECO:0000313" key="3">
    <source>
        <dbReference type="Proteomes" id="UP000271162"/>
    </source>
</evidence>
<reference evidence="4" key="1">
    <citation type="submission" date="2017-02" db="UniProtKB">
        <authorList>
            <consortium name="WormBaseParasite"/>
        </authorList>
    </citation>
    <scope>IDENTIFICATION</scope>
</reference>
<dbReference type="OMA" id="WSWRQSV"/>
<reference evidence="2 3" key="2">
    <citation type="submission" date="2018-11" db="EMBL/GenBank/DDBJ databases">
        <authorList>
            <consortium name="Pathogen Informatics"/>
        </authorList>
    </citation>
    <scope>NUCLEOTIDE SEQUENCE [LARGE SCALE GENOMIC DNA]</scope>
</reference>
<dbReference type="SMART" id="SM00367">
    <property type="entry name" value="LRR_CC"/>
    <property type="match status" value="3"/>
</dbReference>
<evidence type="ECO:0000313" key="2">
    <source>
        <dbReference type="EMBL" id="VDL77960.1"/>
    </source>
</evidence>
<dbReference type="AlphaFoldDB" id="A0A0N4YCS6"/>
<sequence>MDTLTAPNFSPFQISEEEDRTQISPLLNLPNNVLDSIVSYIPLKVRALMVAPVCRALRDSVNRTIVSVAFYKTQLDELSDTRIKYFLSIYGSKIFAINFDLFRSVEDEIFRECPQLQTLCIDAQYLSGHCFQAVPLGLTRLELEMCLRMTDASMRYIFTRLKKLKVLYVSELKILKDQLISGLVSNLKNLRDLSIIGNPDAPNLDLSASALSHLARLPRLQNLCLEGIPAVTDRFLSEISDTSTNAAARSITSLSLAFCFNVSSMGLQRLAKMPKLDSLNLDGITKRDISAGLEKVAEEGRLMRLLLAEGTNVSCEKLSEIVRKSNRLRLLDISNNDVLADWAAANNLVTQWIASGRPSLTILTNKHLPWSMIRMPPTSPLTPPPVSVIHLHRTTIDDSDIVPGSVLSEEQSFQLPHGLLLPRLRRGNRYRLLCSLRSMSQEDSDDQKENSCSPSHRNPQTKKSQRSPVSVPPTMRPLQPMPLFGAQSPSPVLPSVPVTPMYDIAGYFPTPMETPHSMMLPDLNTLPTYPPPDLSQLVPPDLSSRNAKRDVAITSNTVVVLLCEVDLSLVLFLKELTKELVFCRCISFALMFKLLELQF</sequence>
<gene>
    <name evidence="2" type="ORF">NBR_LOCUS14371</name>
</gene>
<dbReference type="InterPro" id="IPR050648">
    <property type="entry name" value="F-box_LRR-repeat"/>
</dbReference>
<evidence type="ECO:0000313" key="4">
    <source>
        <dbReference type="WBParaSite" id="NBR_0001437001-mRNA-1"/>
    </source>
</evidence>
<feature type="region of interest" description="Disordered" evidence="1">
    <location>
        <begin position="439"/>
        <end position="478"/>
    </location>
</feature>
<keyword evidence="3" id="KW-1185">Reference proteome</keyword>
<dbReference type="WBParaSite" id="NBR_0001437001-mRNA-1">
    <property type="protein sequence ID" value="NBR_0001437001-mRNA-1"/>
    <property type="gene ID" value="NBR_0001437001"/>
</dbReference>
<dbReference type="PANTHER" id="PTHR13382">
    <property type="entry name" value="MITOCHONDRIAL ATP SYNTHASE COUPLING FACTOR B"/>
    <property type="match status" value="1"/>
</dbReference>
<organism evidence="4">
    <name type="scientific">Nippostrongylus brasiliensis</name>
    <name type="common">Rat hookworm</name>
    <dbReference type="NCBI Taxonomy" id="27835"/>
    <lineage>
        <taxon>Eukaryota</taxon>
        <taxon>Metazoa</taxon>
        <taxon>Ecdysozoa</taxon>
        <taxon>Nematoda</taxon>
        <taxon>Chromadorea</taxon>
        <taxon>Rhabditida</taxon>
        <taxon>Rhabditina</taxon>
        <taxon>Rhabditomorpha</taxon>
        <taxon>Strongyloidea</taxon>
        <taxon>Heligmosomidae</taxon>
        <taxon>Nippostrongylus</taxon>
    </lineage>
</organism>
<proteinExistence type="predicted"/>